<keyword evidence="10" id="KW-0325">Glycoprotein</keyword>
<evidence type="ECO:0000256" key="2">
    <source>
        <dbReference type="ARBA" id="ARBA00004323"/>
    </source>
</evidence>
<keyword evidence="5" id="KW-0735">Signal-anchor</keyword>
<keyword evidence="11" id="KW-0456">Lyase</keyword>
<dbReference type="GO" id="GO:0048040">
    <property type="term" value="F:UDP-glucuronate decarboxylase activity"/>
    <property type="evidence" value="ECO:0007669"/>
    <property type="project" value="TreeGrafter"/>
</dbReference>
<evidence type="ECO:0000256" key="6">
    <source>
        <dbReference type="ARBA" id="ARBA00022989"/>
    </source>
</evidence>
<reference evidence="15" key="1">
    <citation type="submission" date="2016-06" db="EMBL/GenBank/DDBJ databases">
        <authorList>
            <person name="Varghese N."/>
            <person name="Submissions Spin"/>
        </authorList>
    </citation>
    <scope>NUCLEOTIDE SEQUENCE [LARGE SCALE GENOMIC DNA]</scope>
    <source>
        <strain evidence="15">DSM 43903</strain>
    </source>
</reference>
<gene>
    <name evidence="14" type="ORF">GA0070606_3372</name>
</gene>
<keyword evidence="9" id="KW-0472">Membrane</keyword>
<dbReference type="PANTHER" id="PTHR43078:SF6">
    <property type="entry name" value="UDP-GLUCURONIC ACID DECARBOXYLASE 1"/>
    <property type="match status" value="1"/>
</dbReference>
<dbReference type="InterPro" id="IPR044516">
    <property type="entry name" value="UXS-like"/>
</dbReference>
<accession>A0A1C6V456</accession>
<evidence type="ECO:0000313" key="15">
    <source>
        <dbReference type="Proteomes" id="UP000199001"/>
    </source>
</evidence>
<protein>
    <submittedName>
        <fullName evidence="14">dTDP-glucose 4,6-dehydratase</fullName>
    </submittedName>
</protein>
<dbReference type="CDD" id="cd05230">
    <property type="entry name" value="UGD_SDR_e"/>
    <property type="match status" value="1"/>
</dbReference>
<keyword evidence="3" id="KW-0812">Transmembrane</keyword>
<keyword evidence="6" id="KW-1133">Transmembrane helix</keyword>
<proteinExistence type="predicted"/>
<sequence length="331" mass="36229">MGRLTGMNVAARFGPGHRILVTGGAGFVPSHLVDALIARGCTVVALDNFVTGSKENVAHLVDESRFTLVEADISDGLPTHHPALAERFDAILHMASPASPTDFEKLPVEILRVGSVGTLHLLDRAVADGARFLMASTSEAYGDPKEHPQRETYWGNVNPIGIRSVYDEAKRFSEAATMAYHRSRGLDAAIVRIFNTYGPRMRPDDGRAIPTFISQALRGEPITVHGTGNQTRSICYVADLVRGILLLLDSRETGPINCGTEHEMSMRELAETIVSLCGSSSEVTYITRSADDPEMRRPDLTLARELLGYEPTVAPEDGLRRTIEYFRERLG</sequence>
<dbReference type="GO" id="GO:0005737">
    <property type="term" value="C:cytoplasm"/>
    <property type="evidence" value="ECO:0007669"/>
    <property type="project" value="TreeGrafter"/>
</dbReference>
<dbReference type="SUPFAM" id="SSF51735">
    <property type="entry name" value="NAD(P)-binding Rossmann-fold domains"/>
    <property type="match status" value="1"/>
</dbReference>
<evidence type="ECO:0000256" key="9">
    <source>
        <dbReference type="ARBA" id="ARBA00023136"/>
    </source>
</evidence>
<comment type="subcellular location">
    <subcellularLocation>
        <location evidence="2">Golgi apparatus membrane</location>
        <topology evidence="2">Single-pass type II membrane protein</topology>
    </subcellularLocation>
    <subcellularLocation>
        <location evidence="12">Golgi apparatus</location>
        <location evidence="12">Golgi stack membrane</location>
    </subcellularLocation>
</comment>
<evidence type="ECO:0000256" key="3">
    <source>
        <dbReference type="ARBA" id="ARBA00022692"/>
    </source>
</evidence>
<name>A0A1C6V456_9ACTN</name>
<dbReference type="GO" id="GO:0033320">
    <property type="term" value="P:UDP-D-xylose biosynthetic process"/>
    <property type="evidence" value="ECO:0007669"/>
    <property type="project" value="UniProtKB-UniPathway"/>
</dbReference>
<keyword evidence="8" id="KW-0333">Golgi apparatus</keyword>
<evidence type="ECO:0000256" key="12">
    <source>
        <dbReference type="ARBA" id="ARBA00037859"/>
    </source>
</evidence>
<evidence type="ECO:0000313" key="14">
    <source>
        <dbReference type="EMBL" id="SCL61028.1"/>
    </source>
</evidence>
<evidence type="ECO:0000256" key="1">
    <source>
        <dbReference type="ARBA" id="ARBA00001911"/>
    </source>
</evidence>
<evidence type="ECO:0000259" key="13">
    <source>
        <dbReference type="Pfam" id="PF01370"/>
    </source>
</evidence>
<evidence type="ECO:0000256" key="8">
    <source>
        <dbReference type="ARBA" id="ARBA00023034"/>
    </source>
</evidence>
<keyword evidence="7" id="KW-0520">NAD</keyword>
<dbReference type="Pfam" id="PF01370">
    <property type="entry name" value="Epimerase"/>
    <property type="match status" value="1"/>
</dbReference>
<evidence type="ECO:0000256" key="10">
    <source>
        <dbReference type="ARBA" id="ARBA00023180"/>
    </source>
</evidence>
<dbReference type="FunFam" id="3.40.50.720:FF:000065">
    <property type="entry name" value="UDP-glucuronic acid decarboxylase 1"/>
    <property type="match status" value="1"/>
</dbReference>
<dbReference type="PANTHER" id="PTHR43078">
    <property type="entry name" value="UDP-GLUCURONIC ACID DECARBOXYLASE-RELATED"/>
    <property type="match status" value="1"/>
</dbReference>
<dbReference type="Gene3D" id="3.40.50.720">
    <property type="entry name" value="NAD(P)-binding Rossmann-like Domain"/>
    <property type="match status" value="1"/>
</dbReference>
<dbReference type="EMBL" id="FMHZ01000002">
    <property type="protein sequence ID" value="SCL61028.1"/>
    <property type="molecule type" value="Genomic_DNA"/>
</dbReference>
<keyword evidence="15" id="KW-1185">Reference proteome</keyword>
<dbReference type="STRING" id="47855.GA0070606_3372"/>
<dbReference type="UniPathway" id="UPA00796">
    <property type="reaction ID" value="UER00771"/>
</dbReference>
<keyword evidence="4" id="KW-0210">Decarboxylase</keyword>
<dbReference type="GO" id="GO:0070403">
    <property type="term" value="F:NAD+ binding"/>
    <property type="evidence" value="ECO:0007669"/>
    <property type="project" value="InterPro"/>
</dbReference>
<dbReference type="AlphaFoldDB" id="A0A1C6V456"/>
<evidence type="ECO:0000256" key="5">
    <source>
        <dbReference type="ARBA" id="ARBA00022968"/>
    </source>
</evidence>
<dbReference type="GO" id="GO:0042732">
    <property type="term" value="P:D-xylose metabolic process"/>
    <property type="evidence" value="ECO:0007669"/>
    <property type="project" value="InterPro"/>
</dbReference>
<dbReference type="Proteomes" id="UP000199001">
    <property type="component" value="Unassembled WGS sequence"/>
</dbReference>
<dbReference type="InterPro" id="IPR036291">
    <property type="entry name" value="NAD(P)-bd_dom_sf"/>
</dbReference>
<dbReference type="InterPro" id="IPR001509">
    <property type="entry name" value="Epimerase_deHydtase"/>
</dbReference>
<comment type="cofactor">
    <cofactor evidence="1">
        <name>NAD(+)</name>
        <dbReference type="ChEBI" id="CHEBI:57540"/>
    </cofactor>
</comment>
<organism evidence="14 15">
    <name type="scientific">Micromonospora citrea</name>
    <dbReference type="NCBI Taxonomy" id="47855"/>
    <lineage>
        <taxon>Bacteria</taxon>
        <taxon>Bacillati</taxon>
        <taxon>Actinomycetota</taxon>
        <taxon>Actinomycetes</taxon>
        <taxon>Micromonosporales</taxon>
        <taxon>Micromonosporaceae</taxon>
        <taxon>Micromonospora</taxon>
    </lineage>
</organism>
<evidence type="ECO:0000256" key="11">
    <source>
        <dbReference type="ARBA" id="ARBA00023239"/>
    </source>
</evidence>
<feature type="domain" description="NAD-dependent epimerase/dehydratase" evidence="13">
    <location>
        <begin position="19"/>
        <end position="257"/>
    </location>
</feature>
<evidence type="ECO:0000256" key="4">
    <source>
        <dbReference type="ARBA" id="ARBA00022793"/>
    </source>
</evidence>
<evidence type="ECO:0000256" key="7">
    <source>
        <dbReference type="ARBA" id="ARBA00023027"/>
    </source>
</evidence>